<dbReference type="GO" id="GO:0016705">
    <property type="term" value="F:oxidoreductase activity, acting on paired donors, with incorporation or reduction of molecular oxygen"/>
    <property type="evidence" value="ECO:0007669"/>
    <property type="project" value="InterPro"/>
</dbReference>
<dbReference type="GO" id="GO:0009507">
    <property type="term" value="C:chloroplast"/>
    <property type="evidence" value="ECO:0007669"/>
    <property type="project" value="TreeGrafter"/>
</dbReference>
<keyword evidence="3" id="KW-1185">Reference proteome</keyword>
<organism evidence="2 3">
    <name type="scientific">Ceratodon purpureus</name>
    <name type="common">Fire moss</name>
    <name type="synonym">Dicranum purpureum</name>
    <dbReference type="NCBI Taxonomy" id="3225"/>
    <lineage>
        <taxon>Eukaryota</taxon>
        <taxon>Viridiplantae</taxon>
        <taxon>Streptophyta</taxon>
        <taxon>Embryophyta</taxon>
        <taxon>Bryophyta</taxon>
        <taxon>Bryophytina</taxon>
        <taxon>Bryopsida</taxon>
        <taxon>Dicranidae</taxon>
        <taxon>Pseudoditrichales</taxon>
        <taxon>Ditrichaceae</taxon>
        <taxon>Ceratodon</taxon>
    </lineage>
</organism>
<dbReference type="InterPro" id="IPR050196">
    <property type="entry name" value="Cytochrome_P450_Monoox"/>
</dbReference>
<dbReference type="Gene3D" id="1.10.630.10">
    <property type="entry name" value="Cytochrome P450"/>
    <property type="match status" value="2"/>
</dbReference>
<dbReference type="AlphaFoldDB" id="A0A8T0GCW6"/>
<dbReference type="GO" id="GO:0016117">
    <property type="term" value="P:carotenoid biosynthetic process"/>
    <property type="evidence" value="ECO:0007669"/>
    <property type="project" value="TreeGrafter"/>
</dbReference>
<dbReference type="GO" id="GO:0020037">
    <property type="term" value="F:heme binding"/>
    <property type="evidence" value="ECO:0007669"/>
    <property type="project" value="InterPro"/>
</dbReference>
<evidence type="ECO:0008006" key="4">
    <source>
        <dbReference type="Google" id="ProtNLM"/>
    </source>
</evidence>
<dbReference type="Proteomes" id="UP000822688">
    <property type="component" value="Chromosome 11"/>
</dbReference>
<evidence type="ECO:0000256" key="1">
    <source>
        <dbReference type="ARBA" id="ARBA00010617"/>
    </source>
</evidence>
<dbReference type="SUPFAM" id="SSF48264">
    <property type="entry name" value="Cytochrome P450"/>
    <property type="match status" value="1"/>
</dbReference>
<dbReference type="GO" id="GO:0004497">
    <property type="term" value="F:monooxygenase activity"/>
    <property type="evidence" value="ECO:0007669"/>
    <property type="project" value="InterPro"/>
</dbReference>
<evidence type="ECO:0000313" key="3">
    <source>
        <dbReference type="Proteomes" id="UP000822688"/>
    </source>
</evidence>
<dbReference type="InterPro" id="IPR001128">
    <property type="entry name" value="Cyt_P450"/>
</dbReference>
<accession>A0A8T0GCW6</accession>
<gene>
    <name evidence="2" type="ORF">KC19_11G033700</name>
</gene>
<dbReference type="InterPro" id="IPR036396">
    <property type="entry name" value="Cyt_P450_sf"/>
</dbReference>
<dbReference type="EMBL" id="CM026432">
    <property type="protein sequence ID" value="KAG0556194.1"/>
    <property type="molecule type" value="Genomic_DNA"/>
</dbReference>
<dbReference type="GO" id="GO:0005506">
    <property type="term" value="F:iron ion binding"/>
    <property type="evidence" value="ECO:0007669"/>
    <property type="project" value="InterPro"/>
</dbReference>
<proteinExistence type="inferred from homology"/>
<sequence length="472" mass="52431">MGLQLHMKVLLTVLYSNLINCRDERTHLIHLTALGLTRALRLTNSSSLPPRLCFWSTSRDLAVAETPPAMASPSLHPGAATTALRGTRTRVASLTSSIGHAHLHSQSKFAVRITTPERSLGRLQVRCSSDDEERRVDKTGAGKSWVSPDWLTSIVRLGKGPDTSGIPVADAKLEDVKDLLGGALFLPLFKWMIESGPVYRLAAGPRNFVIVGDPAVAKHVLKGYGTKYSKGLVAEVSEFLFGDGFAIAEDQLWTARRRAVVPSLHKKYLSTMVDRVFCRCSDTLVAKLEKAMESGTAVNMEAQFSQLTLDIIGLSVFNYEFDALKTDSPVIEAVYTALKETESRSTDILPYWQIPLLCKIVPRQQKAAKAVQIIRETVEKLVAQCKEMVEAEKETLQGEEYVNESDPSVLRFLLASREENPSALAKVQEELDRVLGGRKPQFADMKELKYLTRCINESMRIYPHPPVCDLHR</sequence>
<dbReference type="PRINTS" id="PR00463">
    <property type="entry name" value="EP450I"/>
</dbReference>
<name>A0A8T0GCW6_CERPU</name>
<dbReference type="PANTHER" id="PTHR24291:SF134">
    <property type="entry name" value="CAROTENE EPSILON-MONOOXYGENASE, CHLOROPLASTIC"/>
    <property type="match status" value="1"/>
</dbReference>
<comment type="similarity">
    <text evidence="1">Belongs to the cytochrome P450 family.</text>
</comment>
<dbReference type="PANTHER" id="PTHR24291">
    <property type="entry name" value="CYTOCHROME P450 FAMILY 4"/>
    <property type="match status" value="1"/>
</dbReference>
<reference evidence="2 3" key="1">
    <citation type="submission" date="2020-06" db="EMBL/GenBank/DDBJ databases">
        <title>WGS assembly of Ceratodon purpureus strain R40.</title>
        <authorList>
            <person name="Carey S.B."/>
            <person name="Jenkins J."/>
            <person name="Shu S."/>
            <person name="Lovell J.T."/>
            <person name="Sreedasyam A."/>
            <person name="Maumus F."/>
            <person name="Tiley G.P."/>
            <person name="Fernandez-Pozo N."/>
            <person name="Barry K."/>
            <person name="Chen C."/>
            <person name="Wang M."/>
            <person name="Lipzen A."/>
            <person name="Daum C."/>
            <person name="Saski C.A."/>
            <person name="Payton A.C."/>
            <person name="Mcbreen J.C."/>
            <person name="Conrad R.E."/>
            <person name="Kollar L.M."/>
            <person name="Olsson S."/>
            <person name="Huttunen S."/>
            <person name="Landis J.B."/>
            <person name="Wickett N.J."/>
            <person name="Johnson M.G."/>
            <person name="Rensing S.A."/>
            <person name="Grimwood J."/>
            <person name="Schmutz J."/>
            <person name="Mcdaniel S.F."/>
        </authorList>
    </citation>
    <scope>NUCLEOTIDE SEQUENCE [LARGE SCALE GENOMIC DNA]</scope>
    <source>
        <strain evidence="2 3">R40</strain>
    </source>
</reference>
<comment type="caution">
    <text evidence="2">The sequence shown here is derived from an EMBL/GenBank/DDBJ whole genome shotgun (WGS) entry which is preliminary data.</text>
</comment>
<evidence type="ECO:0000313" key="2">
    <source>
        <dbReference type="EMBL" id="KAG0556194.1"/>
    </source>
</evidence>
<dbReference type="InterPro" id="IPR002401">
    <property type="entry name" value="Cyt_P450_E_grp-I"/>
</dbReference>
<protein>
    <recommendedName>
        <fullName evidence="4">Cytochrome P450</fullName>
    </recommendedName>
</protein>
<dbReference type="Pfam" id="PF00067">
    <property type="entry name" value="p450"/>
    <property type="match status" value="2"/>
</dbReference>